<gene>
    <name evidence="1" type="ORF">GCM10010470_41280</name>
</gene>
<comment type="caution">
    <text evidence="1">The sequence shown here is derived from an EMBL/GenBank/DDBJ whole genome shotgun (WGS) entry which is preliminary data.</text>
</comment>
<dbReference type="EMBL" id="BAAAUX010000016">
    <property type="protein sequence ID" value="GAA2801970.1"/>
    <property type="molecule type" value="Genomic_DNA"/>
</dbReference>
<dbReference type="Proteomes" id="UP001500979">
    <property type="component" value="Unassembled WGS sequence"/>
</dbReference>
<evidence type="ECO:0000313" key="2">
    <source>
        <dbReference type="Proteomes" id="UP001500979"/>
    </source>
</evidence>
<organism evidence="1 2">
    <name type="scientific">Saccharopolyspora taberi</name>
    <dbReference type="NCBI Taxonomy" id="60895"/>
    <lineage>
        <taxon>Bacteria</taxon>
        <taxon>Bacillati</taxon>
        <taxon>Actinomycetota</taxon>
        <taxon>Actinomycetes</taxon>
        <taxon>Pseudonocardiales</taxon>
        <taxon>Pseudonocardiaceae</taxon>
        <taxon>Saccharopolyspora</taxon>
    </lineage>
</organism>
<accession>A0ABN3VH61</accession>
<sequence length="86" mass="9642">MAVPPIPAFWHPMRRKVDCVDGFERPRTVSTYLGAGRIVLLAPPAEVALLTPESARELAEDLCAHSDVIEVRRRREAARLIRVLRG</sequence>
<proteinExistence type="predicted"/>
<dbReference type="RefSeq" id="WP_344682090.1">
    <property type="nucleotide sequence ID" value="NZ_BAAAUX010000016.1"/>
</dbReference>
<reference evidence="1 2" key="1">
    <citation type="journal article" date="2019" name="Int. J. Syst. Evol. Microbiol.">
        <title>The Global Catalogue of Microorganisms (GCM) 10K type strain sequencing project: providing services to taxonomists for standard genome sequencing and annotation.</title>
        <authorList>
            <consortium name="The Broad Institute Genomics Platform"/>
            <consortium name="The Broad Institute Genome Sequencing Center for Infectious Disease"/>
            <person name="Wu L."/>
            <person name="Ma J."/>
        </authorList>
    </citation>
    <scope>NUCLEOTIDE SEQUENCE [LARGE SCALE GENOMIC DNA]</scope>
    <source>
        <strain evidence="1 2">JCM 9383</strain>
    </source>
</reference>
<protein>
    <submittedName>
        <fullName evidence="1">Uncharacterized protein</fullName>
    </submittedName>
</protein>
<evidence type="ECO:0000313" key="1">
    <source>
        <dbReference type="EMBL" id="GAA2801970.1"/>
    </source>
</evidence>
<name>A0ABN3VH61_9PSEU</name>
<keyword evidence="2" id="KW-1185">Reference proteome</keyword>